<sequence length="66" mass="7228">MTTSNAEEPSHEGMDGPALLEALLADKHVRPIESVDELADEGIFEGDDELDEFLSWVATERKADLA</sequence>
<comment type="caution">
    <text evidence="1">The sequence shown here is derived from an EMBL/GenBank/DDBJ whole genome shotgun (WGS) entry which is preliminary data.</text>
</comment>
<organism evidence="1 2">
    <name type="scientific">Prauserella flavalba</name>
    <dbReference type="NCBI Taxonomy" id="1477506"/>
    <lineage>
        <taxon>Bacteria</taxon>
        <taxon>Bacillati</taxon>
        <taxon>Actinomycetota</taxon>
        <taxon>Actinomycetes</taxon>
        <taxon>Pseudonocardiales</taxon>
        <taxon>Pseudonocardiaceae</taxon>
        <taxon>Prauserella</taxon>
    </lineage>
</organism>
<keyword evidence="2" id="KW-1185">Reference proteome</keyword>
<protein>
    <submittedName>
        <fullName evidence="1">Uncharacterized protein</fullName>
    </submittedName>
</protein>
<dbReference type="Proteomes" id="UP000247892">
    <property type="component" value="Unassembled WGS sequence"/>
</dbReference>
<gene>
    <name evidence="1" type="ORF">BA062_06080</name>
</gene>
<evidence type="ECO:0000313" key="1">
    <source>
        <dbReference type="EMBL" id="PXY37305.1"/>
    </source>
</evidence>
<reference evidence="1 2" key="1">
    <citation type="submission" date="2016-07" db="EMBL/GenBank/DDBJ databases">
        <title>Draft genome sequence of Prauserella sp. YIM 121212, isolated from alkaline soil.</title>
        <authorList>
            <person name="Ruckert C."/>
            <person name="Albersmeier A."/>
            <person name="Jiang C.-L."/>
            <person name="Jiang Y."/>
            <person name="Kalinowski J."/>
            <person name="Schneider O."/>
            <person name="Winkler A."/>
            <person name="Zotchev S.B."/>
        </authorList>
    </citation>
    <scope>NUCLEOTIDE SEQUENCE [LARGE SCALE GENOMIC DNA]</scope>
    <source>
        <strain evidence="1 2">YIM 121212</strain>
    </source>
</reference>
<dbReference type="RefSeq" id="WP_110335100.1">
    <property type="nucleotide sequence ID" value="NZ_JBHVKT010000037.1"/>
</dbReference>
<name>A0A318LUX2_9PSEU</name>
<accession>A0A318LUX2</accession>
<dbReference type="AlphaFoldDB" id="A0A318LUX2"/>
<proteinExistence type="predicted"/>
<evidence type="ECO:0000313" key="2">
    <source>
        <dbReference type="Proteomes" id="UP000247892"/>
    </source>
</evidence>
<dbReference type="OrthoDB" id="3635009at2"/>
<dbReference type="EMBL" id="MASU01000003">
    <property type="protein sequence ID" value="PXY37305.1"/>
    <property type="molecule type" value="Genomic_DNA"/>
</dbReference>